<dbReference type="SMART" id="SM01340">
    <property type="entry name" value="DNA_mis_repair"/>
    <property type="match status" value="1"/>
</dbReference>
<comment type="similarity">
    <text evidence="1">Belongs to the DNA mismatch repair MutL/HexB family.</text>
</comment>
<protein>
    <recommendedName>
        <fullName evidence="3">DNA mismatch repair protein S5 domain-containing protein</fullName>
    </recommendedName>
</protein>
<dbReference type="InterPro" id="IPR038973">
    <property type="entry name" value="MutL/Mlh/Pms-like"/>
</dbReference>
<reference evidence="4 5" key="1">
    <citation type="submission" date="2017-06" db="EMBL/GenBank/DDBJ databases">
        <title>Ant-infecting Ophiocordyceps genomes reveal a high diversity of potential behavioral manipulation genes and a possible major role for enterotoxins.</title>
        <authorList>
            <person name="De Bekker C."/>
            <person name="Evans H.C."/>
            <person name="Brachmann A."/>
            <person name="Hughes D.P."/>
        </authorList>
    </citation>
    <scope>NUCLEOTIDE SEQUENCE [LARGE SCALE GENOMIC DNA]</scope>
    <source>
        <strain evidence="4 5">Map64</strain>
    </source>
</reference>
<dbReference type="SUPFAM" id="SSF55874">
    <property type="entry name" value="ATPase domain of HSP90 chaperone/DNA topoisomerase II/histidine kinase"/>
    <property type="match status" value="1"/>
</dbReference>
<evidence type="ECO:0000313" key="4">
    <source>
        <dbReference type="EMBL" id="PHH63784.1"/>
    </source>
</evidence>
<dbReference type="GO" id="GO:0030983">
    <property type="term" value="F:mismatched DNA binding"/>
    <property type="evidence" value="ECO:0007669"/>
    <property type="project" value="InterPro"/>
</dbReference>
<dbReference type="Gene3D" id="3.30.565.10">
    <property type="entry name" value="Histidine kinase-like ATPase, C-terminal domain"/>
    <property type="match status" value="1"/>
</dbReference>
<dbReference type="STRING" id="1399860.A0A2C5YA08"/>
<proteinExistence type="inferred from homology"/>
<evidence type="ECO:0000313" key="5">
    <source>
        <dbReference type="Proteomes" id="UP000226192"/>
    </source>
</evidence>
<dbReference type="EMBL" id="NJET01000042">
    <property type="protein sequence ID" value="PHH63784.1"/>
    <property type="molecule type" value="Genomic_DNA"/>
</dbReference>
<dbReference type="InterPro" id="IPR036890">
    <property type="entry name" value="HATPase_C_sf"/>
</dbReference>
<dbReference type="SUPFAM" id="SSF54211">
    <property type="entry name" value="Ribosomal protein S5 domain 2-like"/>
    <property type="match status" value="1"/>
</dbReference>
<evidence type="ECO:0000259" key="3">
    <source>
        <dbReference type="SMART" id="SM01340"/>
    </source>
</evidence>
<dbReference type="GO" id="GO:0005524">
    <property type="term" value="F:ATP binding"/>
    <property type="evidence" value="ECO:0007669"/>
    <property type="project" value="InterPro"/>
</dbReference>
<dbReference type="GO" id="GO:0016887">
    <property type="term" value="F:ATP hydrolysis activity"/>
    <property type="evidence" value="ECO:0007669"/>
    <property type="project" value="InterPro"/>
</dbReference>
<keyword evidence="5" id="KW-1185">Reference proteome</keyword>
<dbReference type="FunFam" id="3.30.565.10:FF:000017">
    <property type="entry name" value="PMS1 homolog 1, mismatch repair system component"/>
    <property type="match status" value="1"/>
</dbReference>
<evidence type="ECO:0000256" key="1">
    <source>
        <dbReference type="ARBA" id="ARBA00006082"/>
    </source>
</evidence>
<comment type="caution">
    <text evidence="4">The sequence shown here is derived from an EMBL/GenBank/DDBJ whole genome shotgun (WGS) entry which is preliminary data.</text>
</comment>
<dbReference type="InterPro" id="IPR020568">
    <property type="entry name" value="Ribosomal_Su5_D2-typ_SF"/>
</dbReference>
<dbReference type="AlphaFoldDB" id="A0A2C5YA08"/>
<keyword evidence="2" id="KW-0227">DNA damage</keyword>
<dbReference type="Proteomes" id="UP000226192">
    <property type="component" value="Unassembled WGS sequence"/>
</dbReference>
<dbReference type="OrthoDB" id="10263226at2759"/>
<evidence type="ECO:0000256" key="2">
    <source>
        <dbReference type="ARBA" id="ARBA00022763"/>
    </source>
</evidence>
<feature type="domain" description="DNA mismatch repair protein S5" evidence="3">
    <location>
        <begin position="217"/>
        <end position="365"/>
    </location>
</feature>
<dbReference type="InterPro" id="IPR013507">
    <property type="entry name" value="DNA_mismatch_S5_2-like"/>
</dbReference>
<dbReference type="PANTHER" id="PTHR10073">
    <property type="entry name" value="DNA MISMATCH REPAIR PROTEIN MLH, PMS, MUTL"/>
    <property type="match status" value="1"/>
</dbReference>
<organism evidence="4 5">
    <name type="scientific">Ophiocordyceps australis</name>
    <dbReference type="NCBI Taxonomy" id="1399860"/>
    <lineage>
        <taxon>Eukaryota</taxon>
        <taxon>Fungi</taxon>
        <taxon>Dikarya</taxon>
        <taxon>Ascomycota</taxon>
        <taxon>Pezizomycotina</taxon>
        <taxon>Sordariomycetes</taxon>
        <taxon>Hypocreomycetidae</taxon>
        <taxon>Hypocreales</taxon>
        <taxon>Ophiocordycipitaceae</taxon>
        <taxon>Ophiocordyceps</taxon>
    </lineage>
</organism>
<gene>
    <name evidence="4" type="ORF">CDD81_5441</name>
</gene>
<dbReference type="PANTHER" id="PTHR10073:SF41">
    <property type="entry name" value="MISMATCH REPAIR PROTEIN, PUTATIVE (AFU_ORTHOLOGUE AFUA_8G05820)-RELATED"/>
    <property type="match status" value="1"/>
</dbReference>
<dbReference type="GO" id="GO:0140664">
    <property type="term" value="F:ATP-dependent DNA damage sensor activity"/>
    <property type="evidence" value="ECO:0007669"/>
    <property type="project" value="InterPro"/>
</dbReference>
<dbReference type="GO" id="GO:0061982">
    <property type="term" value="P:meiosis I cell cycle process"/>
    <property type="evidence" value="ECO:0007669"/>
    <property type="project" value="UniProtKB-ARBA"/>
</dbReference>
<dbReference type="GO" id="GO:0006298">
    <property type="term" value="P:mismatch repair"/>
    <property type="evidence" value="ECO:0007669"/>
    <property type="project" value="InterPro"/>
</dbReference>
<sequence length="604" mass="65256">MTIIALPSDTVRLLGSAVTITSPCDLVKELLDNAIDARATSVDISMSEDTVSKVSVRDNGHGIQVADLDALGRSAHTSKLTSFDELQVKAAQTLGFRGAALACASTLAVVCIVTRVLGDPVASRFELHAGQGGGQDRQPVSAPIGTMVQATHLFKNLPARRHSVVAGRRKTLAQMHELLKSYALARPYLRLSLKVVGDSSQSWSYSPTASPSVREAVLQIFGVQLARSCAHVATRPCPRESLVFETDADPLTTLTFEAFIPKLGFDIDAIKGKGVYISVDQRPLSPTRGFAKKMVRILKSHLARVGGARTEVSSGLQATPFMQLNITCPPWSYDPNVSPLKNEVLFADEEGLLDSFDQFCRKIYNKEVSMVSYQDSASQNYAADTFGVSLASELCCSSNRSDKSIFLQDNATTRLPTCMNERVNEASVKTKIPVCRLDTGLREEKARQQAKAQGSELIEAPMRTTDKVNMARTISNETDYECTRATVKVKIPPRPANPEAGPERSKAPAFLSEDIHRYFGPKRNNDFLVASDDTATPGGAVGVDGAGTCAPVSSKRPPLQPLKNSTLNCLGEETTEAAEPTLGDAEPEIVRPFHMPRGFTTALS</sequence>
<dbReference type="InterPro" id="IPR014721">
    <property type="entry name" value="Ribsml_uS5_D2-typ_fold_subgr"/>
</dbReference>
<name>A0A2C5YA08_9HYPO</name>
<dbReference type="GO" id="GO:0032389">
    <property type="term" value="C:MutLalpha complex"/>
    <property type="evidence" value="ECO:0007669"/>
    <property type="project" value="TreeGrafter"/>
</dbReference>
<dbReference type="Gene3D" id="3.30.230.10">
    <property type="match status" value="1"/>
</dbReference>
<dbReference type="Pfam" id="PF13589">
    <property type="entry name" value="HATPase_c_3"/>
    <property type="match status" value="1"/>
</dbReference>
<accession>A0A2C5YA08</accession>